<keyword evidence="6" id="KW-0175">Coiled coil</keyword>
<evidence type="ECO:0000256" key="8">
    <source>
        <dbReference type="SAM" id="SignalP"/>
    </source>
</evidence>
<organism evidence="10 11">
    <name type="scientific">Enterococcus aquimarinus</name>
    <dbReference type="NCBI Taxonomy" id="328396"/>
    <lineage>
        <taxon>Bacteria</taxon>
        <taxon>Bacillati</taxon>
        <taxon>Bacillota</taxon>
        <taxon>Bacilli</taxon>
        <taxon>Lactobacillales</taxon>
        <taxon>Enterococcaceae</taxon>
        <taxon>Enterococcus</taxon>
    </lineage>
</organism>
<evidence type="ECO:0000256" key="4">
    <source>
        <dbReference type="ARBA" id="ARBA00022801"/>
    </source>
</evidence>
<keyword evidence="2" id="KW-0645">Protease</keyword>
<evidence type="ECO:0000256" key="6">
    <source>
        <dbReference type="SAM" id="Coils"/>
    </source>
</evidence>
<dbReference type="AlphaFoldDB" id="A0A9E3ZTH9"/>
<dbReference type="InterPro" id="IPR051202">
    <property type="entry name" value="Peptidase_C40"/>
</dbReference>
<feature type="signal peptide" evidence="8">
    <location>
        <begin position="1"/>
        <end position="27"/>
    </location>
</feature>
<dbReference type="PANTHER" id="PTHR47053:SF1">
    <property type="entry name" value="MUREIN DD-ENDOPEPTIDASE MEPH-RELATED"/>
    <property type="match status" value="1"/>
</dbReference>
<sequence>MKKRILSSLLACSLLFTVVAAPAIAFADDFDTQIEQKNKEITELQSKQAALQSQISGLEAEVAGINAKAQELFAKKETLTKETEQLQQEIADLEVRIERREEAIRNQARDVQVNGSQTTLIEAVINADSITDAIGRVQAMSTIVNANNDLVTQQKEDKQAVEDKKIENETKLGEIQETQVTLEAQKGELERSQADLAVAKADYALQQASKESEKDAIKERKAAAEAEQARIAEEARLAAQAQRQAAQEAQAQEEAQAAISNTTNQTTNNQTNNTQTSTNNNNSSNNQTSSSSNNTSSSNTPSSSTTEESNTSVETPAPAPVVPTPTPAPAPSGNGSSVIAEAYKYLGVPYVWGGKTPSGFDCSGFTSYVFRNATGREIGGWTVPQESAGTKISVAEAQPGDLYFWGSAGSTYHVAIALGGGQYIHAPSPGQSVSVSSVGSWGPSFAVRM</sequence>
<evidence type="ECO:0000259" key="9">
    <source>
        <dbReference type="PROSITE" id="PS51935"/>
    </source>
</evidence>
<feature type="coiled-coil region" evidence="6">
    <location>
        <begin position="27"/>
        <end position="110"/>
    </location>
</feature>
<keyword evidence="3 8" id="KW-0732">Signal</keyword>
<evidence type="ECO:0000256" key="5">
    <source>
        <dbReference type="ARBA" id="ARBA00022807"/>
    </source>
</evidence>
<feature type="compositionally biased region" description="Pro residues" evidence="7">
    <location>
        <begin position="317"/>
        <end position="330"/>
    </location>
</feature>
<evidence type="ECO:0000313" key="11">
    <source>
        <dbReference type="Proteomes" id="UP000813384"/>
    </source>
</evidence>
<feature type="region of interest" description="Disordered" evidence="7">
    <location>
        <begin position="261"/>
        <end position="334"/>
    </location>
</feature>
<dbReference type="Pfam" id="PF00877">
    <property type="entry name" value="NLPC_P60"/>
    <property type="match status" value="1"/>
</dbReference>
<proteinExistence type="inferred from homology"/>
<accession>A0A9E3ZTH9</accession>
<dbReference type="Proteomes" id="UP000813384">
    <property type="component" value="Unassembled WGS sequence"/>
</dbReference>
<comment type="caution">
    <text evidence="10">The sequence shown here is derived from an EMBL/GenBank/DDBJ whole genome shotgun (WGS) entry which is preliminary data.</text>
</comment>
<dbReference type="PANTHER" id="PTHR47053">
    <property type="entry name" value="MUREIN DD-ENDOPEPTIDASE MEPH-RELATED"/>
    <property type="match status" value="1"/>
</dbReference>
<dbReference type="GO" id="GO:0006508">
    <property type="term" value="P:proteolysis"/>
    <property type="evidence" value="ECO:0007669"/>
    <property type="project" value="UniProtKB-KW"/>
</dbReference>
<feature type="compositionally biased region" description="Low complexity" evidence="7">
    <location>
        <begin position="261"/>
        <end position="316"/>
    </location>
</feature>
<dbReference type="PROSITE" id="PS51935">
    <property type="entry name" value="NLPC_P60"/>
    <property type="match status" value="1"/>
</dbReference>
<name>A0A9E3ZTH9_9ENTE</name>
<keyword evidence="4" id="KW-0378">Hydrolase</keyword>
<dbReference type="InterPro" id="IPR057309">
    <property type="entry name" value="PcsB_CC"/>
</dbReference>
<feature type="coiled-coil region" evidence="6">
    <location>
        <begin position="175"/>
        <end position="258"/>
    </location>
</feature>
<evidence type="ECO:0000256" key="3">
    <source>
        <dbReference type="ARBA" id="ARBA00022729"/>
    </source>
</evidence>
<reference evidence="10" key="1">
    <citation type="journal article" date="2021" name="PeerJ">
        <title>Extensive microbial diversity within the chicken gut microbiome revealed by metagenomics and culture.</title>
        <authorList>
            <person name="Gilroy R."/>
            <person name="Ravi A."/>
            <person name="Getino M."/>
            <person name="Pursley I."/>
            <person name="Horton D.L."/>
            <person name="Alikhan N.F."/>
            <person name="Baker D."/>
            <person name="Gharbi K."/>
            <person name="Hall N."/>
            <person name="Watson M."/>
            <person name="Adriaenssens E.M."/>
            <person name="Foster-Nyarko E."/>
            <person name="Jarju S."/>
            <person name="Secka A."/>
            <person name="Antonio M."/>
            <person name="Oren A."/>
            <person name="Chaudhuri R.R."/>
            <person name="La Ragione R."/>
            <person name="Hildebrand F."/>
            <person name="Pallen M.J."/>
        </authorList>
    </citation>
    <scope>NUCLEOTIDE SEQUENCE</scope>
    <source>
        <strain evidence="10">150</strain>
    </source>
</reference>
<evidence type="ECO:0000256" key="1">
    <source>
        <dbReference type="ARBA" id="ARBA00007074"/>
    </source>
</evidence>
<dbReference type="GO" id="GO:0008234">
    <property type="term" value="F:cysteine-type peptidase activity"/>
    <property type="evidence" value="ECO:0007669"/>
    <property type="project" value="UniProtKB-KW"/>
</dbReference>
<feature type="domain" description="NlpC/P60" evidence="9">
    <location>
        <begin position="332"/>
        <end position="449"/>
    </location>
</feature>
<evidence type="ECO:0000313" key="10">
    <source>
        <dbReference type="EMBL" id="MCC9274190.1"/>
    </source>
</evidence>
<dbReference type="InterPro" id="IPR000064">
    <property type="entry name" value="NLP_P60_dom"/>
</dbReference>
<dbReference type="EMBL" id="JAJJVO010000120">
    <property type="protein sequence ID" value="MCC9274190.1"/>
    <property type="molecule type" value="Genomic_DNA"/>
</dbReference>
<dbReference type="InterPro" id="IPR038765">
    <property type="entry name" value="Papain-like_cys_pep_sf"/>
</dbReference>
<evidence type="ECO:0000256" key="7">
    <source>
        <dbReference type="SAM" id="MobiDB-lite"/>
    </source>
</evidence>
<evidence type="ECO:0000256" key="2">
    <source>
        <dbReference type="ARBA" id="ARBA00022670"/>
    </source>
</evidence>
<dbReference type="Pfam" id="PF24568">
    <property type="entry name" value="CC_PcsB"/>
    <property type="match status" value="1"/>
</dbReference>
<gene>
    <name evidence="10" type="ORF">K8V42_07840</name>
</gene>
<dbReference type="SUPFAM" id="SSF54001">
    <property type="entry name" value="Cysteine proteinases"/>
    <property type="match status" value="1"/>
</dbReference>
<comment type="similarity">
    <text evidence="1">Belongs to the peptidase C40 family.</text>
</comment>
<feature type="chain" id="PRO_5039458754" evidence="8">
    <location>
        <begin position="28"/>
        <end position="449"/>
    </location>
</feature>
<protein>
    <submittedName>
        <fullName evidence="10">NlpC/P60 family protein</fullName>
    </submittedName>
</protein>
<dbReference type="SUPFAM" id="SSF90257">
    <property type="entry name" value="Myosin rod fragments"/>
    <property type="match status" value="1"/>
</dbReference>
<dbReference type="Gene3D" id="6.10.250.3150">
    <property type="match status" value="1"/>
</dbReference>
<dbReference type="Gene3D" id="3.90.1720.10">
    <property type="entry name" value="endopeptidase domain like (from Nostoc punctiforme)"/>
    <property type="match status" value="1"/>
</dbReference>
<reference evidence="10" key="2">
    <citation type="submission" date="2021-11" db="EMBL/GenBank/DDBJ databases">
        <authorList>
            <person name="Gilroy R."/>
        </authorList>
    </citation>
    <scope>NUCLEOTIDE SEQUENCE</scope>
    <source>
        <strain evidence="10">150</strain>
    </source>
</reference>
<keyword evidence="5" id="KW-0788">Thiol protease</keyword>